<accession>A0A819MR45</accession>
<proteinExistence type="predicted"/>
<feature type="transmembrane region" description="Helical" evidence="1">
    <location>
        <begin position="123"/>
        <end position="143"/>
    </location>
</feature>
<dbReference type="EMBL" id="CAJOAZ010003105">
    <property type="protein sequence ID" value="CAF3985040.1"/>
    <property type="molecule type" value="Genomic_DNA"/>
</dbReference>
<feature type="transmembrane region" description="Helical" evidence="1">
    <location>
        <begin position="92"/>
        <end position="111"/>
    </location>
</feature>
<keyword evidence="1" id="KW-1133">Transmembrane helix</keyword>
<evidence type="ECO:0000313" key="3">
    <source>
        <dbReference type="Proteomes" id="UP000663844"/>
    </source>
</evidence>
<dbReference type="Proteomes" id="UP000663844">
    <property type="component" value="Unassembled WGS sequence"/>
</dbReference>
<feature type="transmembrane region" description="Helical" evidence="1">
    <location>
        <begin position="263"/>
        <end position="281"/>
    </location>
</feature>
<protein>
    <submittedName>
        <fullName evidence="2">Uncharacterized protein</fullName>
    </submittedName>
</protein>
<feature type="transmembrane region" description="Helical" evidence="1">
    <location>
        <begin position="28"/>
        <end position="50"/>
    </location>
</feature>
<feature type="transmembrane region" description="Helical" evidence="1">
    <location>
        <begin position="62"/>
        <end position="80"/>
    </location>
</feature>
<dbReference type="SUPFAM" id="SSF81321">
    <property type="entry name" value="Family A G protein-coupled receptor-like"/>
    <property type="match status" value="1"/>
</dbReference>
<comment type="caution">
    <text evidence="2">The sequence shown here is derived from an EMBL/GenBank/DDBJ whole genome shotgun (WGS) entry which is preliminary data.</text>
</comment>
<dbReference type="Gene3D" id="1.20.1070.10">
    <property type="entry name" value="Rhodopsin 7-helix transmembrane proteins"/>
    <property type="match status" value="1"/>
</dbReference>
<evidence type="ECO:0000256" key="1">
    <source>
        <dbReference type="SAM" id="Phobius"/>
    </source>
</evidence>
<feature type="transmembrane region" description="Helical" evidence="1">
    <location>
        <begin position="218"/>
        <end position="243"/>
    </location>
</feature>
<sequence length="312" mass="36964">MNMSENTNVTEQDETESPFAFISKNTSFILLLTFDIPSILMHLIVFILILFNKALRSAPYNYVILFTLCHSFIITAFMIPTVIDSHRLKPTIHWSLILFAWASFERHLLIFHFNLFNIKWKNFCFHYMPPILITIYLIIFYIYSSYFYPCEHQVDFVHNVCYYGCQSRDPILGMWQTSIHILSPTICVLICNGALLFRVYRSKTRLRQSINWRKYRLMIFQLVSISCFYLLFNLPFAIAYLWVIVAPAPFIITILQRIGFLTYFIYLLFPFVCFCSIPQLGSKMKKFLHRQTVPVSEEMQPRAIRLVKTQVQ</sequence>
<evidence type="ECO:0000313" key="2">
    <source>
        <dbReference type="EMBL" id="CAF3985040.1"/>
    </source>
</evidence>
<feature type="transmembrane region" description="Helical" evidence="1">
    <location>
        <begin position="179"/>
        <end position="197"/>
    </location>
</feature>
<dbReference type="AlphaFoldDB" id="A0A819MR45"/>
<name>A0A819MR45_9BILA</name>
<organism evidence="2 3">
    <name type="scientific">Adineta steineri</name>
    <dbReference type="NCBI Taxonomy" id="433720"/>
    <lineage>
        <taxon>Eukaryota</taxon>
        <taxon>Metazoa</taxon>
        <taxon>Spiralia</taxon>
        <taxon>Gnathifera</taxon>
        <taxon>Rotifera</taxon>
        <taxon>Eurotatoria</taxon>
        <taxon>Bdelloidea</taxon>
        <taxon>Adinetida</taxon>
        <taxon>Adinetidae</taxon>
        <taxon>Adineta</taxon>
    </lineage>
</organism>
<gene>
    <name evidence="2" type="ORF">OXD698_LOCUS28612</name>
</gene>
<reference evidence="2" key="1">
    <citation type="submission" date="2021-02" db="EMBL/GenBank/DDBJ databases">
        <authorList>
            <person name="Nowell W R."/>
        </authorList>
    </citation>
    <scope>NUCLEOTIDE SEQUENCE</scope>
</reference>
<keyword evidence="1" id="KW-0472">Membrane</keyword>
<keyword evidence="1" id="KW-0812">Transmembrane</keyword>